<accession>A0AAN5CZ35</accession>
<reference evidence="3" key="1">
    <citation type="submission" date="2022-10" db="EMBL/GenBank/DDBJ databases">
        <title>Genome assembly of Pristionchus species.</title>
        <authorList>
            <person name="Yoshida K."/>
            <person name="Sommer R.J."/>
        </authorList>
    </citation>
    <scope>NUCLEOTIDE SEQUENCE [LARGE SCALE GENOMIC DNA]</scope>
    <source>
        <strain evidence="3">RS5460</strain>
    </source>
</reference>
<protein>
    <submittedName>
        <fullName evidence="2">Uncharacterized protein</fullName>
    </submittedName>
</protein>
<proteinExistence type="predicted"/>
<feature type="compositionally biased region" description="Low complexity" evidence="1">
    <location>
        <begin position="182"/>
        <end position="194"/>
    </location>
</feature>
<feature type="region of interest" description="Disordered" evidence="1">
    <location>
        <begin position="61"/>
        <end position="128"/>
    </location>
</feature>
<evidence type="ECO:0000313" key="2">
    <source>
        <dbReference type="EMBL" id="GMR52900.1"/>
    </source>
</evidence>
<feature type="non-terminal residue" evidence="2">
    <location>
        <position position="1"/>
    </location>
</feature>
<gene>
    <name evidence="2" type="ORF">PMAYCL1PPCAC_23095</name>
</gene>
<organism evidence="2 3">
    <name type="scientific">Pristionchus mayeri</name>
    <dbReference type="NCBI Taxonomy" id="1317129"/>
    <lineage>
        <taxon>Eukaryota</taxon>
        <taxon>Metazoa</taxon>
        <taxon>Ecdysozoa</taxon>
        <taxon>Nematoda</taxon>
        <taxon>Chromadorea</taxon>
        <taxon>Rhabditida</taxon>
        <taxon>Rhabditina</taxon>
        <taxon>Diplogasteromorpha</taxon>
        <taxon>Diplogasteroidea</taxon>
        <taxon>Neodiplogasteridae</taxon>
        <taxon>Pristionchus</taxon>
    </lineage>
</organism>
<sequence>IEKEKEKEGGEKEVKVVPKSHLSWRRLASAIYRKTSVHTEVSIGSTVPGEFEDEEVELEREKERMNSITSLKSGKSENEAKNSAVNRVISSISLATTRGPSTSDSIVKDSLEDEEEKPKEEFKAVVIDDDSPLEDFEIKDTVQEGAPKTMRFTNQSGLGLFRRPLPPSDGRPSSFSPPPPSRNSSGGSMTSSNPRGRRQIGVTYEDKLGKELEKALCLRKSDRALLKHDCSAVTSIVLNVEKDRSSGWGVSLFSHSRGYVVVPGNTAPPEGTSVRVVLPFDCVLDSVAVAPTVL</sequence>
<dbReference type="EMBL" id="BTRK01000005">
    <property type="protein sequence ID" value="GMR52900.1"/>
    <property type="molecule type" value="Genomic_DNA"/>
</dbReference>
<evidence type="ECO:0000256" key="1">
    <source>
        <dbReference type="SAM" id="MobiDB-lite"/>
    </source>
</evidence>
<feature type="compositionally biased region" description="Polar residues" evidence="1">
    <location>
        <begin position="81"/>
        <end position="105"/>
    </location>
</feature>
<feature type="compositionally biased region" description="Pro residues" evidence="1">
    <location>
        <begin position="164"/>
        <end position="181"/>
    </location>
</feature>
<feature type="compositionally biased region" description="Basic and acidic residues" evidence="1">
    <location>
        <begin position="106"/>
        <end position="123"/>
    </location>
</feature>
<comment type="caution">
    <text evidence="2">The sequence shown here is derived from an EMBL/GenBank/DDBJ whole genome shotgun (WGS) entry which is preliminary data.</text>
</comment>
<name>A0AAN5CZ35_9BILA</name>
<keyword evidence="3" id="KW-1185">Reference proteome</keyword>
<evidence type="ECO:0000313" key="3">
    <source>
        <dbReference type="Proteomes" id="UP001328107"/>
    </source>
</evidence>
<dbReference type="Proteomes" id="UP001328107">
    <property type="component" value="Unassembled WGS sequence"/>
</dbReference>
<feature type="region of interest" description="Disordered" evidence="1">
    <location>
        <begin position="140"/>
        <end position="199"/>
    </location>
</feature>
<dbReference type="AlphaFoldDB" id="A0AAN5CZ35"/>